<dbReference type="Gene3D" id="1.20.1560.10">
    <property type="entry name" value="ABC transporter type 1, transmembrane domain"/>
    <property type="match status" value="1"/>
</dbReference>
<evidence type="ECO:0000313" key="12">
    <source>
        <dbReference type="EMBL" id="XDU63395.1"/>
    </source>
</evidence>
<dbReference type="AlphaFoldDB" id="A0AB39V7B7"/>
<evidence type="ECO:0000256" key="4">
    <source>
        <dbReference type="ARBA" id="ARBA00022692"/>
    </source>
</evidence>
<dbReference type="SMART" id="SM00382">
    <property type="entry name" value="AAA"/>
    <property type="match status" value="1"/>
</dbReference>
<dbReference type="Pfam" id="PF00005">
    <property type="entry name" value="ABC_tran"/>
    <property type="match status" value="1"/>
</dbReference>
<dbReference type="SUPFAM" id="SSF52540">
    <property type="entry name" value="P-loop containing nucleoside triphosphate hydrolases"/>
    <property type="match status" value="1"/>
</dbReference>
<dbReference type="InterPro" id="IPR039421">
    <property type="entry name" value="Type_1_exporter"/>
</dbReference>
<accession>A0AB39V7B7</accession>
<evidence type="ECO:0000259" key="10">
    <source>
        <dbReference type="PROSITE" id="PS50893"/>
    </source>
</evidence>
<dbReference type="PROSITE" id="PS00211">
    <property type="entry name" value="ABC_TRANSPORTER_1"/>
    <property type="match status" value="1"/>
</dbReference>
<feature type="transmembrane region" description="Helical" evidence="9">
    <location>
        <begin position="138"/>
        <end position="156"/>
    </location>
</feature>
<dbReference type="Pfam" id="PF00664">
    <property type="entry name" value="ABC_membrane"/>
    <property type="match status" value="1"/>
</dbReference>
<dbReference type="KEGG" id="lala:AB8B28_06040"/>
<dbReference type="FunFam" id="3.40.50.300:FF:000221">
    <property type="entry name" value="Multidrug ABC transporter ATP-binding protein"/>
    <property type="match status" value="1"/>
</dbReference>
<evidence type="ECO:0000256" key="7">
    <source>
        <dbReference type="ARBA" id="ARBA00022989"/>
    </source>
</evidence>
<feature type="transmembrane region" description="Helical" evidence="9">
    <location>
        <begin position="56"/>
        <end position="76"/>
    </location>
</feature>
<evidence type="ECO:0000256" key="5">
    <source>
        <dbReference type="ARBA" id="ARBA00022741"/>
    </source>
</evidence>
<feature type="transmembrane region" description="Helical" evidence="9">
    <location>
        <begin position="162"/>
        <end position="182"/>
    </location>
</feature>
<dbReference type="InterPro" id="IPR027417">
    <property type="entry name" value="P-loop_NTPase"/>
</dbReference>
<sequence length="579" mass="64350">MLKKLFSNLGEFKKSALISPIFIGIEVVFEMLIPTLMAVIIDNGLNGNNGNGDMKFIVIMGLATFGVAMLSLFCGIRASKYASYASAGFAKNLRKSLFSKIQSFSFTNIDKFSTAGLITRFTTDVNNIQNSFQLLIRGFVRAPLMMCVAIFMSFMISPKLSMIFIVAVLFLGSFLAFIIFKVHPIFTAAIRKYDDINSSLQENINGIRVVKAYIREKYETNKFKKATENLKNMFLKGEKIIIFVSPVMQITVFGCILLLSWFGAKMIVVNELTTGQLTSLFAYTTNILMSLLMLAMMLVNIVFSRASGDRIVMVLDEEPSIKNPENGITEVKDGSIVFKNVNFSYSNNPDVLNLTKINLEIKSGETIGIIGGTGSAKSALVQLIPRLYDVLDGELLVGGVNVKDYDIKTLRDNVAMVLQKNVLFSGTIKDNLRWGNENATDEEMEHVCKLAQADEFIQKFPKKYDTRIERGGANVSGGQRQRLCIARALLKSPKILILDDSTSAVDTKTDKLIREAFKNELPHITKIIIGQRVSSIKDSDKILVLEDGIITAAGTHDELLKTSKVYREVYESQTEGSDK</sequence>
<feature type="transmembrane region" description="Helical" evidence="9">
    <location>
        <begin position="240"/>
        <end position="261"/>
    </location>
</feature>
<dbReference type="PROSITE" id="PS50893">
    <property type="entry name" value="ABC_TRANSPORTER_2"/>
    <property type="match status" value="1"/>
</dbReference>
<dbReference type="GO" id="GO:0005886">
    <property type="term" value="C:plasma membrane"/>
    <property type="evidence" value="ECO:0007669"/>
    <property type="project" value="UniProtKB-SubCell"/>
</dbReference>
<keyword evidence="3" id="KW-1003">Cell membrane</keyword>
<protein>
    <submittedName>
        <fullName evidence="12">ABC transporter ATP-binding protein</fullName>
    </submittedName>
</protein>
<evidence type="ECO:0000259" key="11">
    <source>
        <dbReference type="PROSITE" id="PS50929"/>
    </source>
</evidence>
<dbReference type="GO" id="GO:0005524">
    <property type="term" value="F:ATP binding"/>
    <property type="evidence" value="ECO:0007669"/>
    <property type="project" value="UniProtKB-KW"/>
</dbReference>
<dbReference type="PROSITE" id="PS50929">
    <property type="entry name" value="ABC_TM1F"/>
    <property type="match status" value="1"/>
</dbReference>
<feature type="domain" description="ABC transporter" evidence="10">
    <location>
        <begin position="336"/>
        <end position="572"/>
    </location>
</feature>
<evidence type="ECO:0000256" key="9">
    <source>
        <dbReference type="SAM" id="Phobius"/>
    </source>
</evidence>
<keyword evidence="7 9" id="KW-1133">Transmembrane helix</keyword>
<organism evidence="12">
    <name type="scientific">Leptotrichia alba</name>
    <dbReference type="NCBI Taxonomy" id="3239304"/>
    <lineage>
        <taxon>Bacteria</taxon>
        <taxon>Fusobacteriati</taxon>
        <taxon>Fusobacteriota</taxon>
        <taxon>Fusobacteriia</taxon>
        <taxon>Fusobacteriales</taxon>
        <taxon>Leptotrichiaceae</taxon>
        <taxon>Leptotrichia</taxon>
    </lineage>
</organism>
<keyword evidence="8 9" id="KW-0472">Membrane</keyword>
<dbReference type="GO" id="GO:0015421">
    <property type="term" value="F:ABC-type oligopeptide transporter activity"/>
    <property type="evidence" value="ECO:0007669"/>
    <property type="project" value="TreeGrafter"/>
</dbReference>
<dbReference type="PANTHER" id="PTHR43394">
    <property type="entry name" value="ATP-DEPENDENT PERMEASE MDL1, MITOCHONDRIAL"/>
    <property type="match status" value="1"/>
</dbReference>
<evidence type="ECO:0000256" key="2">
    <source>
        <dbReference type="ARBA" id="ARBA00022448"/>
    </source>
</evidence>
<dbReference type="InterPro" id="IPR003593">
    <property type="entry name" value="AAA+_ATPase"/>
</dbReference>
<dbReference type="InterPro" id="IPR003439">
    <property type="entry name" value="ABC_transporter-like_ATP-bd"/>
</dbReference>
<dbReference type="InterPro" id="IPR017871">
    <property type="entry name" value="ABC_transporter-like_CS"/>
</dbReference>
<evidence type="ECO:0000256" key="6">
    <source>
        <dbReference type="ARBA" id="ARBA00022840"/>
    </source>
</evidence>
<keyword evidence="6 12" id="KW-0067">ATP-binding</keyword>
<evidence type="ECO:0000256" key="1">
    <source>
        <dbReference type="ARBA" id="ARBA00004651"/>
    </source>
</evidence>
<keyword evidence="4 9" id="KW-0812">Transmembrane</keyword>
<feature type="transmembrane region" description="Helical" evidence="9">
    <location>
        <begin position="21"/>
        <end position="41"/>
    </location>
</feature>
<dbReference type="InterPro" id="IPR036640">
    <property type="entry name" value="ABC1_TM_sf"/>
</dbReference>
<name>A0AB39V7B7_9FUSO</name>
<proteinExistence type="predicted"/>
<keyword evidence="2" id="KW-0813">Transport</keyword>
<gene>
    <name evidence="12" type="ORF">AB8B28_06040</name>
</gene>
<dbReference type="Gene3D" id="3.40.50.300">
    <property type="entry name" value="P-loop containing nucleotide triphosphate hydrolases"/>
    <property type="match status" value="1"/>
</dbReference>
<feature type="domain" description="ABC transmembrane type-1" evidence="11">
    <location>
        <begin position="17"/>
        <end position="301"/>
    </location>
</feature>
<reference evidence="12" key="1">
    <citation type="submission" date="2024-07" db="EMBL/GenBank/DDBJ databases">
        <authorList>
            <person name="Li X.-J."/>
            <person name="Wang X."/>
        </authorList>
    </citation>
    <scope>NUCLEOTIDE SEQUENCE</scope>
    <source>
        <strain evidence="12">HSP-536</strain>
    </source>
</reference>
<comment type="subcellular location">
    <subcellularLocation>
        <location evidence="1">Cell membrane</location>
        <topology evidence="1">Multi-pass membrane protein</topology>
    </subcellularLocation>
</comment>
<dbReference type="GO" id="GO:0016887">
    <property type="term" value="F:ATP hydrolysis activity"/>
    <property type="evidence" value="ECO:0007669"/>
    <property type="project" value="InterPro"/>
</dbReference>
<dbReference type="InterPro" id="IPR011527">
    <property type="entry name" value="ABC1_TM_dom"/>
</dbReference>
<feature type="transmembrane region" description="Helical" evidence="9">
    <location>
        <begin position="281"/>
        <end position="303"/>
    </location>
</feature>
<keyword evidence="5" id="KW-0547">Nucleotide-binding</keyword>
<dbReference type="PANTHER" id="PTHR43394:SF1">
    <property type="entry name" value="ATP-BINDING CASSETTE SUB-FAMILY B MEMBER 10, MITOCHONDRIAL"/>
    <property type="match status" value="1"/>
</dbReference>
<dbReference type="CDD" id="cd18548">
    <property type="entry name" value="ABC_6TM_Tm287_like"/>
    <property type="match status" value="1"/>
</dbReference>
<evidence type="ECO:0000256" key="8">
    <source>
        <dbReference type="ARBA" id="ARBA00023136"/>
    </source>
</evidence>
<dbReference type="EMBL" id="CP165647">
    <property type="protein sequence ID" value="XDU63395.1"/>
    <property type="molecule type" value="Genomic_DNA"/>
</dbReference>
<dbReference type="SUPFAM" id="SSF90123">
    <property type="entry name" value="ABC transporter transmembrane region"/>
    <property type="match status" value="1"/>
</dbReference>
<dbReference type="RefSeq" id="WP_369717504.1">
    <property type="nucleotide sequence ID" value="NZ_CP165647.1"/>
</dbReference>
<evidence type="ECO:0000256" key="3">
    <source>
        <dbReference type="ARBA" id="ARBA00022475"/>
    </source>
</evidence>